<evidence type="ECO:0000313" key="3">
    <source>
        <dbReference type="Proteomes" id="UP000027821"/>
    </source>
</evidence>
<dbReference type="RefSeq" id="WP_240485957.1">
    <property type="nucleotide sequence ID" value="NZ_JMIH01000016.1"/>
</dbReference>
<keyword evidence="1" id="KW-0732">Signal</keyword>
<dbReference type="eggNOG" id="COG0577">
    <property type="taxonomic scope" value="Bacteria"/>
</dbReference>
<dbReference type="Proteomes" id="UP000027821">
    <property type="component" value="Unassembled WGS sequence"/>
</dbReference>
<sequence length="212" mass="24171">MKKVNLQLFGLALLITLLPVISATAQIDNIRIGNPVPYWKMDFASEKPQYKKFENTVRGYYSPPILLQEKPSPARTTDGKVGDANIKIAYSSPAIKGREVWGGLVPYDKVWRAGANEATIFETDKDIKVEGKELKAGKYSLFAIPTKGEWTMIFNKQTGQWGTQYDEAQDEIRVKVTPRKSDKMNERLSYEVKDNKVIMFWEQMQIPMSISK</sequence>
<dbReference type="STRING" id="1048983.EL17_07490"/>
<protein>
    <recommendedName>
        <fullName evidence="4">Asparagine synthetase B</fullName>
    </recommendedName>
</protein>
<gene>
    <name evidence="2" type="ORF">EL17_07490</name>
</gene>
<dbReference type="EMBL" id="JMIH01000016">
    <property type="protein sequence ID" value="KEO73987.1"/>
    <property type="molecule type" value="Genomic_DNA"/>
</dbReference>
<proteinExistence type="predicted"/>
<comment type="caution">
    <text evidence="2">The sequence shown here is derived from an EMBL/GenBank/DDBJ whole genome shotgun (WGS) entry which is preliminary data.</text>
</comment>
<dbReference type="Pfam" id="PF11138">
    <property type="entry name" value="DUF2911"/>
    <property type="match status" value="1"/>
</dbReference>
<name>A0A074LJK8_9BACT</name>
<evidence type="ECO:0000313" key="2">
    <source>
        <dbReference type="EMBL" id="KEO73987.1"/>
    </source>
</evidence>
<accession>A0A074LJK8</accession>
<dbReference type="AlphaFoldDB" id="A0A074LJK8"/>
<evidence type="ECO:0008006" key="4">
    <source>
        <dbReference type="Google" id="ProtNLM"/>
    </source>
</evidence>
<feature type="signal peptide" evidence="1">
    <location>
        <begin position="1"/>
        <end position="25"/>
    </location>
</feature>
<feature type="chain" id="PRO_5001697837" description="Asparagine synthetase B" evidence="1">
    <location>
        <begin position="26"/>
        <end position="212"/>
    </location>
</feature>
<dbReference type="InterPro" id="IPR021314">
    <property type="entry name" value="DUF2911"/>
</dbReference>
<reference evidence="2 3" key="1">
    <citation type="submission" date="2014-04" db="EMBL/GenBank/DDBJ databases">
        <title>Characterization and application of a salt tolerant electro-active bacterium.</title>
        <authorList>
            <person name="Yang L."/>
            <person name="Wei S."/>
            <person name="Tay Q.X.M."/>
        </authorList>
    </citation>
    <scope>NUCLEOTIDE SEQUENCE [LARGE SCALE GENOMIC DNA]</scope>
    <source>
        <strain evidence="2 3">LY1</strain>
    </source>
</reference>
<evidence type="ECO:0000256" key="1">
    <source>
        <dbReference type="SAM" id="SignalP"/>
    </source>
</evidence>
<organism evidence="2 3">
    <name type="scientific">Anditalea andensis</name>
    <dbReference type="NCBI Taxonomy" id="1048983"/>
    <lineage>
        <taxon>Bacteria</taxon>
        <taxon>Pseudomonadati</taxon>
        <taxon>Bacteroidota</taxon>
        <taxon>Cytophagia</taxon>
        <taxon>Cytophagales</taxon>
        <taxon>Cytophagaceae</taxon>
        <taxon>Anditalea</taxon>
    </lineage>
</organism>
<keyword evidence="3" id="KW-1185">Reference proteome</keyword>